<evidence type="ECO:0000256" key="3">
    <source>
        <dbReference type="SAM" id="Phobius"/>
    </source>
</evidence>
<dbReference type="InterPro" id="IPR007110">
    <property type="entry name" value="Ig-like_dom"/>
</dbReference>
<dbReference type="InterPro" id="IPR013783">
    <property type="entry name" value="Ig-like_fold"/>
</dbReference>
<dbReference type="GeneTree" id="ENSGT01120000271825"/>
<name>A0A8C9TWW4_SCLFO</name>
<evidence type="ECO:0000313" key="6">
    <source>
        <dbReference type="Proteomes" id="UP000694397"/>
    </source>
</evidence>
<reference evidence="5" key="2">
    <citation type="submission" date="2025-08" db="UniProtKB">
        <authorList>
            <consortium name="Ensembl"/>
        </authorList>
    </citation>
    <scope>IDENTIFICATION</scope>
</reference>
<dbReference type="SMART" id="SM00407">
    <property type="entry name" value="IGc1"/>
    <property type="match status" value="1"/>
</dbReference>
<reference evidence="5" key="3">
    <citation type="submission" date="2025-09" db="UniProtKB">
        <authorList>
            <consortium name="Ensembl"/>
        </authorList>
    </citation>
    <scope>IDENTIFICATION</scope>
</reference>
<dbReference type="Pfam" id="PF07654">
    <property type="entry name" value="C1-set"/>
    <property type="match status" value="1"/>
</dbReference>
<accession>A0A8C9TWW4</accession>
<dbReference type="GO" id="GO:0005615">
    <property type="term" value="C:extracellular space"/>
    <property type="evidence" value="ECO:0007669"/>
    <property type="project" value="TreeGrafter"/>
</dbReference>
<keyword evidence="1" id="KW-0325">Glycoprotein</keyword>
<dbReference type="Proteomes" id="UP000694397">
    <property type="component" value="Chromosome 18"/>
</dbReference>
<organism evidence="5 6">
    <name type="scientific">Scleropages formosus</name>
    <name type="common">Asian bonytongue</name>
    <name type="synonym">Osteoglossum formosum</name>
    <dbReference type="NCBI Taxonomy" id="113540"/>
    <lineage>
        <taxon>Eukaryota</taxon>
        <taxon>Metazoa</taxon>
        <taxon>Chordata</taxon>
        <taxon>Craniata</taxon>
        <taxon>Vertebrata</taxon>
        <taxon>Euteleostomi</taxon>
        <taxon>Actinopterygii</taxon>
        <taxon>Neopterygii</taxon>
        <taxon>Teleostei</taxon>
        <taxon>Osteoglossocephala</taxon>
        <taxon>Osteoglossomorpha</taxon>
        <taxon>Osteoglossiformes</taxon>
        <taxon>Osteoglossidae</taxon>
        <taxon>Scleropages</taxon>
    </lineage>
</organism>
<dbReference type="InterPro" id="IPR003597">
    <property type="entry name" value="Ig_C1-set"/>
</dbReference>
<dbReference type="InterPro" id="IPR036179">
    <property type="entry name" value="Ig-like_dom_sf"/>
</dbReference>
<dbReference type="InterPro" id="IPR050208">
    <property type="entry name" value="MHC_class-I_related"/>
</dbReference>
<keyword evidence="2" id="KW-0393">Immunoglobulin domain</keyword>
<dbReference type="CDD" id="cd12087">
    <property type="entry name" value="TM_EGFR-like"/>
    <property type="match status" value="1"/>
</dbReference>
<feature type="transmembrane region" description="Helical" evidence="3">
    <location>
        <begin position="266"/>
        <end position="290"/>
    </location>
</feature>
<protein>
    <recommendedName>
        <fullName evidence="4">Ig-like domain-containing protein</fullName>
    </recommendedName>
</protein>
<dbReference type="PANTHER" id="PTHR16675:SF191">
    <property type="entry name" value="CLASS I HISTOCOMPATIBILITY ANTIGEN, F10 ALPHA CHAIN-LIKE-RELATED"/>
    <property type="match status" value="1"/>
</dbReference>
<keyword evidence="3" id="KW-0472">Membrane</keyword>
<dbReference type="AlphaFoldDB" id="A0A8C9TWW4"/>
<proteinExistence type="predicted"/>
<dbReference type="PANTHER" id="PTHR16675">
    <property type="entry name" value="MHC CLASS I-RELATED"/>
    <property type="match status" value="1"/>
</dbReference>
<dbReference type="InterPro" id="IPR011162">
    <property type="entry name" value="MHC_I/II-like_Ag-recog"/>
</dbReference>
<feature type="domain" description="Ig-like" evidence="4">
    <location>
        <begin position="156"/>
        <end position="247"/>
    </location>
</feature>
<dbReference type="PROSITE" id="PS50835">
    <property type="entry name" value="IG_LIKE"/>
    <property type="match status" value="1"/>
</dbReference>
<evidence type="ECO:0000256" key="1">
    <source>
        <dbReference type="ARBA" id="ARBA00023180"/>
    </source>
</evidence>
<dbReference type="PROSITE" id="PS00290">
    <property type="entry name" value="IG_MHC"/>
    <property type="match status" value="1"/>
</dbReference>
<dbReference type="InterPro" id="IPR003006">
    <property type="entry name" value="Ig/MHC_CS"/>
</dbReference>
<dbReference type="GO" id="GO:0009897">
    <property type="term" value="C:external side of plasma membrane"/>
    <property type="evidence" value="ECO:0007669"/>
    <property type="project" value="TreeGrafter"/>
</dbReference>
<dbReference type="OrthoDB" id="8936120at2759"/>
<keyword evidence="3" id="KW-0812">Transmembrane</keyword>
<dbReference type="SUPFAM" id="SSF54452">
    <property type="entry name" value="MHC antigen-recognition domain"/>
    <property type="match status" value="1"/>
</dbReference>
<dbReference type="GO" id="GO:0006955">
    <property type="term" value="P:immune response"/>
    <property type="evidence" value="ECO:0007669"/>
    <property type="project" value="TreeGrafter"/>
</dbReference>
<evidence type="ECO:0000313" key="5">
    <source>
        <dbReference type="Ensembl" id="ENSSFOP00015057241.1"/>
    </source>
</evidence>
<evidence type="ECO:0000256" key="2">
    <source>
        <dbReference type="ARBA" id="ARBA00023319"/>
    </source>
</evidence>
<reference evidence="5 6" key="1">
    <citation type="submission" date="2019-04" db="EMBL/GenBank/DDBJ databases">
        <authorList>
            <consortium name="Wellcome Sanger Institute Data Sharing"/>
        </authorList>
    </citation>
    <scope>NUCLEOTIDE SEQUENCE [LARGE SCALE GENOMIC DNA]</scope>
</reference>
<dbReference type="Ensembl" id="ENSSFOT00015081592.1">
    <property type="protein sequence ID" value="ENSSFOP00015057241.1"/>
    <property type="gene ID" value="ENSSFOG00015007724.2"/>
</dbReference>
<evidence type="ECO:0000259" key="4">
    <source>
        <dbReference type="PROSITE" id="PS50835"/>
    </source>
</evidence>
<keyword evidence="3" id="KW-1133">Transmembrane helix</keyword>
<sequence>MATLISGESPFPEFSMLLKVNDIPVEYGDSVVNGTARSASPYRVRWTNTPPLAAQSRTVFDQRLLVFFSGIRVYQTLTACDETKFVIVDAYDGEEVRSYDFQQHTFHARLPEILWTKVQMEATKVASTNVFHPLCVRTLKRYLVDISSVADPTERPRVRVIRKTEPDSGRTRVSCVATGFYPRRVNVTLLRDDRPVPDRELTGGEVLPNGDGTYQLRRSLSVSEEELRERHRYTCTVSHLSVDNKLDVNWGKTPVRLDSEAPADTVLVSAVLIAVLGLTALIIITATVLWRRRRHAGEEDEGCGSMMDGSVPPILIHYRVALCNKTTLSSGFFIAQQDTQAVLSSPHPVMSFQVSRVAVDQLLVFSTVQPRVSTAPTV</sequence>
<keyword evidence="6" id="KW-1185">Reference proteome</keyword>
<dbReference type="SUPFAM" id="SSF48726">
    <property type="entry name" value="Immunoglobulin"/>
    <property type="match status" value="1"/>
</dbReference>
<dbReference type="InterPro" id="IPR037055">
    <property type="entry name" value="MHC_I-like_Ag-recog_sf"/>
</dbReference>
<dbReference type="Gene3D" id="2.60.40.10">
    <property type="entry name" value="Immunoglobulins"/>
    <property type="match status" value="1"/>
</dbReference>
<dbReference type="Gene3D" id="3.30.500.10">
    <property type="entry name" value="MHC class I-like antigen recognition-like"/>
    <property type="match status" value="1"/>
</dbReference>